<dbReference type="InterPro" id="IPR036412">
    <property type="entry name" value="HAD-like_sf"/>
</dbReference>
<dbReference type="Gene3D" id="3.40.50.1000">
    <property type="entry name" value="HAD superfamily/HAD-like"/>
    <property type="match status" value="1"/>
</dbReference>
<dbReference type="InterPro" id="IPR010237">
    <property type="entry name" value="Pyr-5-nucltdase"/>
</dbReference>
<dbReference type="AlphaFoldDB" id="A0AAI9YCA5"/>
<dbReference type="Gene3D" id="1.10.150.450">
    <property type="match status" value="1"/>
</dbReference>
<dbReference type="SFLD" id="SFLDG01132">
    <property type="entry name" value="C1.5.3:_5'-Nucleotidase_Like"/>
    <property type="match status" value="1"/>
</dbReference>
<dbReference type="NCBIfam" id="TIGR01993">
    <property type="entry name" value="Pyr-5-nucltdase"/>
    <property type="match status" value="1"/>
</dbReference>
<dbReference type="Proteomes" id="UP001239213">
    <property type="component" value="Unassembled WGS sequence"/>
</dbReference>
<dbReference type="EMBL" id="MPDP01000013">
    <property type="protein sequence ID" value="KAK1496460.1"/>
    <property type="molecule type" value="Genomic_DNA"/>
</dbReference>
<accession>A0AAI9YCA5</accession>
<sequence length="221" mass="25000">DVDNCLYPDQSGVQKAASILIDKFFQNHLGLSEGEATRLHQKYLEDYDLIVEGLITHHAIDPMVFNEMVEGAIPLESLIEANPNLRRLLQDIDTSQVRLWIFSNAYITHVEKVLRLLNIKEFFDGIIYCDPANVPIVCKPQAKMYAEAMKAAGVHSTAKCFLIDDSYNNCRGAQEFGWTATHLIEEGHPCPQSPAAQHRIRSLEDIRTLFPSWFTADPSEL</sequence>
<dbReference type="NCBIfam" id="TIGR01509">
    <property type="entry name" value="HAD-SF-IA-v3"/>
    <property type="match status" value="1"/>
</dbReference>
<name>A0AAI9YCA5_9PEZI</name>
<dbReference type="PANTHER" id="PTHR47438:SF1">
    <property type="entry name" value="PHOSPHATE METABOLISM PROTEIN 8-RELATED"/>
    <property type="match status" value="1"/>
</dbReference>
<reference evidence="1" key="1">
    <citation type="submission" date="2016-11" db="EMBL/GenBank/DDBJ databases">
        <title>The genome sequence of Colletotrichum cuscutae.</title>
        <authorList>
            <person name="Baroncelli R."/>
        </authorList>
    </citation>
    <scope>NUCLEOTIDE SEQUENCE</scope>
    <source>
        <strain evidence="1">IMI 304802</strain>
    </source>
</reference>
<dbReference type="Pfam" id="PF00702">
    <property type="entry name" value="Hydrolase"/>
    <property type="match status" value="1"/>
</dbReference>
<dbReference type="PANTHER" id="PTHR47438">
    <property type="entry name" value="PHOSPHATE METABOLISM PROTEIN 8-RELATED"/>
    <property type="match status" value="1"/>
</dbReference>
<dbReference type="InterPro" id="IPR023214">
    <property type="entry name" value="HAD_sf"/>
</dbReference>
<dbReference type="InterPro" id="IPR006439">
    <property type="entry name" value="HAD-SF_hydro_IA"/>
</dbReference>
<gene>
    <name evidence="1" type="ORF">CCUS01_02807</name>
</gene>
<organism evidence="1 2">
    <name type="scientific">Colletotrichum cuscutae</name>
    <dbReference type="NCBI Taxonomy" id="1209917"/>
    <lineage>
        <taxon>Eukaryota</taxon>
        <taxon>Fungi</taxon>
        <taxon>Dikarya</taxon>
        <taxon>Ascomycota</taxon>
        <taxon>Pezizomycotina</taxon>
        <taxon>Sordariomycetes</taxon>
        <taxon>Hypocreomycetidae</taxon>
        <taxon>Glomerellales</taxon>
        <taxon>Glomerellaceae</taxon>
        <taxon>Colletotrichum</taxon>
        <taxon>Colletotrichum acutatum species complex</taxon>
    </lineage>
</organism>
<dbReference type="GO" id="GO:0006206">
    <property type="term" value="P:pyrimidine nucleobase metabolic process"/>
    <property type="evidence" value="ECO:0007669"/>
    <property type="project" value="TreeGrafter"/>
</dbReference>
<dbReference type="GO" id="GO:0008252">
    <property type="term" value="F:nucleotidase activity"/>
    <property type="evidence" value="ECO:0007669"/>
    <property type="project" value="TreeGrafter"/>
</dbReference>
<proteinExistence type="predicted"/>
<dbReference type="SUPFAM" id="SSF56784">
    <property type="entry name" value="HAD-like"/>
    <property type="match status" value="1"/>
</dbReference>
<dbReference type="GO" id="GO:0009166">
    <property type="term" value="P:nucleotide catabolic process"/>
    <property type="evidence" value="ECO:0007669"/>
    <property type="project" value="TreeGrafter"/>
</dbReference>
<feature type="non-terminal residue" evidence="1">
    <location>
        <position position="1"/>
    </location>
</feature>
<keyword evidence="2" id="KW-1185">Reference proteome</keyword>
<comment type="caution">
    <text evidence="1">The sequence shown here is derived from an EMBL/GenBank/DDBJ whole genome shotgun (WGS) entry which is preliminary data.</text>
</comment>
<evidence type="ECO:0008006" key="3">
    <source>
        <dbReference type="Google" id="ProtNLM"/>
    </source>
</evidence>
<protein>
    <recommendedName>
        <fullName evidence="3">Pyrimidine 5'-nucleotidase</fullName>
    </recommendedName>
</protein>
<evidence type="ECO:0000313" key="1">
    <source>
        <dbReference type="EMBL" id="KAK1496460.1"/>
    </source>
</evidence>
<dbReference type="SFLD" id="SFLDS00003">
    <property type="entry name" value="Haloacid_Dehalogenase"/>
    <property type="match status" value="1"/>
</dbReference>
<dbReference type="InterPro" id="IPR052791">
    <property type="entry name" value="SSM1_domain"/>
</dbReference>
<dbReference type="SFLD" id="SFLDG01129">
    <property type="entry name" value="C1.5:_HAD__Beta-PGM__Phosphata"/>
    <property type="match status" value="1"/>
</dbReference>
<evidence type="ECO:0000313" key="2">
    <source>
        <dbReference type="Proteomes" id="UP001239213"/>
    </source>
</evidence>